<dbReference type="GO" id="GO:0016491">
    <property type="term" value="F:oxidoreductase activity"/>
    <property type="evidence" value="ECO:0007669"/>
    <property type="project" value="InterPro"/>
</dbReference>
<accession>A0A0F5QAZ8</accession>
<dbReference type="SMART" id="SM00829">
    <property type="entry name" value="PKS_ER"/>
    <property type="match status" value="1"/>
</dbReference>
<dbReference type="InterPro" id="IPR011032">
    <property type="entry name" value="GroES-like_sf"/>
</dbReference>
<gene>
    <name evidence="3" type="ORF">WH87_10980</name>
</gene>
<comment type="caution">
    <text evidence="3">The sequence shown here is derived from an EMBL/GenBank/DDBJ whole genome shotgun (WGS) entry which is preliminary data.</text>
</comment>
<dbReference type="InterPro" id="IPR051603">
    <property type="entry name" value="Zinc-ADH_QOR/CCCR"/>
</dbReference>
<evidence type="ECO:0000313" key="3">
    <source>
        <dbReference type="EMBL" id="KKC38120.1"/>
    </source>
</evidence>
<dbReference type="SUPFAM" id="SSF50129">
    <property type="entry name" value="GroES-like"/>
    <property type="match status" value="1"/>
</dbReference>
<dbReference type="STRING" id="1293439.WH87_10980"/>
<proteinExistence type="predicted"/>
<evidence type="ECO:0000256" key="1">
    <source>
        <dbReference type="ARBA" id="ARBA00022857"/>
    </source>
</evidence>
<dbReference type="RefSeq" id="WP_046139122.1">
    <property type="nucleotide sequence ID" value="NZ_LANJ01000016.1"/>
</dbReference>
<reference evidence="3 4" key="1">
    <citation type="submission" date="2015-03" db="EMBL/GenBank/DDBJ databases">
        <authorList>
            <person name="Lepp D."/>
            <person name="Hassan Y.I."/>
            <person name="Li X.-Z."/>
            <person name="Zhou T."/>
        </authorList>
    </citation>
    <scope>NUCLEOTIDE SEQUENCE [LARGE SCALE GENOMIC DNA]</scope>
    <source>
        <strain evidence="3 4">E84</strain>
    </source>
</reference>
<dbReference type="Pfam" id="PF08240">
    <property type="entry name" value="ADH_N"/>
    <property type="match status" value="1"/>
</dbReference>
<dbReference type="Gene3D" id="3.40.50.720">
    <property type="entry name" value="NAD(P)-binding Rossmann-like Domain"/>
    <property type="match status" value="1"/>
</dbReference>
<evidence type="ECO:0000313" key="4">
    <source>
        <dbReference type="Proteomes" id="UP000033411"/>
    </source>
</evidence>
<dbReference type="InterPro" id="IPR013154">
    <property type="entry name" value="ADH-like_N"/>
</dbReference>
<protein>
    <submittedName>
        <fullName evidence="3">Quinone oxidoreductase</fullName>
    </submittedName>
</protein>
<sequence length="326" mass="33096">MRAVLLGEYGGPEKLALAEVEKPVPGAGEVLVRIHAAALNPVDAKIRNGLPIGPALPAILGADLAGVVEAIGADVTGFAIGDEVYGCAGGVKGLGGTLAEYIAADARLLAKKPKTLSFREAAALPLVAITAANAMTRVAIAKGEKVLVHGGIGGVGHIAVQMAKAAGAYVVATVSTEEAGKIARDLGADATVIRSTAVADYVAEHTAGKGFDVVIDTVGGENLLRSFEATTVGGRVATTNARTTIDLGQMHGKALSLHVVFMLLPMLTGNGRAAHGDILREIAEQVDAGKLRPLLDPHAFNLASAGDAHSLLDSGKARGKIVVDIQ</sequence>
<dbReference type="PANTHER" id="PTHR44154:SF1">
    <property type="entry name" value="QUINONE OXIDOREDUCTASE"/>
    <property type="match status" value="1"/>
</dbReference>
<dbReference type="InterPro" id="IPR036291">
    <property type="entry name" value="NAD(P)-bd_dom_sf"/>
</dbReference>
<dbReference type="InterPro" id="IPR020843">
    <property type="entry name" value="ER"/>
</dbReference>
<dbReference type="Proteomes" id="UP000033411">
    <property type="component" value="Unassembled WGS sequence"/>
</dbReference>
<keyword evidence="4" id="KW-1185">Reference proteome</keyword>
<evidence type="ECO:0000259" key="2">
    <source>
        <dbReference type="SMART" id="SM00829"/>
    </source>
</evidence>
<dbReference type="SUPFAM" id="SSF51735">
    <property type="entry name" value="NAD(P)-binding Rossmann-fold domains"/>
    <property type="match status" value="1"/>
</dbReference>
<dbReference type="Pfam" id="PF13602">
    <property type="entry name" value="ADH_zinc_N_2"/>
    <property type="match status" value="1"/>
</dbReference>
<dbReference type="PATRIC" id="fig|1293439.3.peg.1785"/>
<organism evidence="3 4">
    <name type="scientific">Devosia epidermidihirudinis</name>
    <dbReference type="NCBI Taxonomy" id="1293439"/>
    <lineage>
        <taxon>Bacteria</taxon>
        <taxon>Pseudomonadati</taxon>
        <taxon>Pseudomonadota</taxon>
        <taxon>Alphaproteobacteria</taxon>
        <taxon>Hyphomicrobiales</taxon>
        <taxon>Devosiaceae</taxon>
        <taxon>Devosia</taxon>
    </lineage>
</organism>
<dbReference type="OrthoDB" id="9792321at2"/>
<dbReference type="Gene3D" id="3.90.180.10">
    <property type="entry name" value="Medium-chain alcohol dehydrogenases, catalytic domain"/>
    <property type="match status" value="1"/>
</dbReference>
<dbReference type="PANTHER" id="PTHR44154">
    <property type="entry name" value="QUINONE OXIDOREDUCTASE"/>
    <property type="match status" value="1"/>
</dbReference>
<dbReference type="AlphaFoldDB" id="A0A0F5QAZ8"/>
<feature type="domain" description="Enoyl reductase (ER)" evidence="2">
    <location>
        <begin position="10"/>
        <end position="323"/>
    </location>
</feature>
<name>A0A0F5QAZ8_9HYPH</name>
<keyword evidence="1" id="KW-0521">NADP</keyword>
<dbReference type="CDD" id="cd08272">
    <property type="entry name" value="MDR6"/>
    <property type="match status" value="1"/>
</dbReference>
<dbReference type="EMBL" id="LANJ01000016">
    <property type="protein sequence ID" value="KKC38120.1"/>
    <property type="molecule type" value="Genomic_DNA"/>
</dbReference>